<dbReference type="Proteomes" id="UP000717996">
    <property type="component" value="Unassembled WGS sequence"/>
</dbReference>
<dbReference type="PANTHER" id="PTHR28608:SF1">
    <property type="entry name" value="INTEGRATOR COMPLEX SUBUNIT 2"/>
    <property type="match status" value="1"/>
</dbReference>
<dbReference type="GO" id="GO:0032039">
    <property type="term" value="C:integrator complex"/>
    <property type="evidence" value="ECO:0007669"/>
    <property type="project" value="InterPro"/>
</dbReference>
<reference evidence="1" key="1">
    <citation type="journal article" date="2020" name="Microb. Genom.">
        <title>Genetic diversity of clinical and environmental Mucorales isolates obtained from an investigation of mucormycosis cases among solid organ transplant recipients.</title>
        <authorList>
            <person name="Nguyen M.H."/>
            <person name="Kaul D."/>
            <person name="Muto C."/>
            <person name="Cheng S.J."/>
            <person name="Richter R.A."/>
            <person name="Bruno V.M."/>
            <person name="Liu G."/>
            <person name="Beyhan S."/>
            <person name="Sundermann A.J."/>
            <person name="Mounaud S."/>
            <person name="Pasculle A.W."/>
            <person name="Nierman W.C."/>
            <person name="Driscoll E."/>
            <person name="Cumbie R."/>
            <person name="Clancy C.J."/>
            <person name="Dupont C.L."/>
        </authorList>
    </citation>
    <scope>NUCLEOTIDE SEQUENCE</scope>
    <source>
        <strain evidence="1">GL16</strain>
    </source>
</reference>
<accession>A0A9P6XZL7</accession>
<protein>
    <recommendedName>
        <fullName evidence="3">Integrator complex subunit 2</fullName>
    </recommendedName>
</protein>
<dbReference type="AlphaFoldDB" id="A0A9P6XZL7"/>
<dbReference type="Pfam" id="PF14750">
    <property type="entry name" value="INTS2"/>
    <property type="match status" value="1"/>
</dbReference>
<dbReference type="EMBL" id="JAANIT010002557">
    <property type="protein sequence ID" value="KAG1536096.1"/>
    <property type="molecule type" value="Genomic_DNA"/>
</dbReference>
<dbReference type="InterPro" id="IPR029321">
    <property type="entry name" value="INTS2"/>
</dbReference>
<organism evidence="1 2">
    <name type="scientific">Rhizopus oryzae</name>
    <name type="common">Mucormycosis agent</name>
    <name type="synonym">Rhizopus arrhizus var. delemar</name>
    <dbReference type="NCBI Taxonomy" id="64495"/>
    <lineage>
        <taxon>Eukaryota</taxon>
        <taxon>Fungi</taxon>
        <taxon>Fungi incertae sedis</taxon>
        <taxon>Mucoromycota</taxon>
        <taxon>Mucoromycotina</taxon>
        <taxon>Mucoromycetes</taxon>
        <taxon>Mucorales</taxon>
        <taxon>Mucorineae</taxon>
        <taxon>Rhizopodaceae</taxon>
        <taxon>Rhizopus</taxon>
    </lineage>
</organism>
<dbReference type="PANTHER" id="PTHR28608">
    <property type="entry name" value="INTEGRATOR COMPLEX SUBUNIT 2"/>
    <property type="match status" value="1"/>
</dbReference>
<evidence type="ECO:0008006" key="3">
    <source>
        <dbReference type="Google" id="ProtNLM"/>
    </source>
</evidence>
<name>A0A9P6XZL7_RHIOR</name>
<proteinExistence type="predicted"/>
<dbReference type="OrthoDB" id="3363059at2759"/>
<dbReference type="GO" id="GO:0034472">
    <property type="term" value="P:snRNA 3'-end processing"/>
    <property type="evidence" value="ECO:0007669"/>
    <property type="project" value="TreeGrafter"/>
</dbReference>
<evidence type="ECO:0000313" key="1">
    <source>
        <dbReference type="EMBL" id="KAG1536096.1"/>
    </source>
</evidence>
<gene>
    <name evidence="1" type="ORF">G6F51_011157</name>
</gene>
<evidence type="ECO:0000313" key="2">
    <source>
        <dbReference type="Proteomes" id="UP000717996"/>
    </source>
</evidence>
<sequence>MALAANSSVEQTEYSAELLDQIPIKYILNHVETYQEGEAYKAIYSDMLAVSANLFPELFEVSSFLIQEGKEMDMLWDTEMKRRKGNMKKVNLEQLEFIFSQHDTNHSHVLDVLSQLEYAPITAIEGYANCMLSIFLPLCLDRKLDVRIAEGFVSAWESLNSIIPHSLWVMTINGLTGENHTLYDLIQDIRIVFRCDERVFRSQYILPVWLHVLTCLRTTSKHRIWKRYHSVYSKQTNHTHFNSRNVLALTNAQDTAMLQLLLELCLETPTDKNNKECLEKSRRLICSFIHSIFIDGDREMILAKILHFQTYSTELIPIVVDLIPSLYIVLGFIPELTRQPQVDKQVFGILLACYLCEKYPLENYLMTAEKYVLPRLMKIAFPITKEGHPSPTCMPSEALVQAIPGFVHLARAFPHFGPQILRAFDNIAKGLPQPKEFIGQESSSKIILVLHLHKVLKDSRDLVQVEVDKMDQS</sequence>
<comment type="caution">
    <text evidence="1">The sequence shown here is derived from an EMBL/GenBank/DDBJ whole genome shotgun (WGS) entry which is preliminary data.</text>
</comment>